<feature type="transmembrane region" description="Helical" evidence="8">
    <location>
        <begin position="220"/>
        <end position="242"/>
    </location>
</feature>
<comment type="similarity">
    <text evidence="2">Belongs to the nucleobase:cation symporter-2 (NCS2) (TC 2.A.40) family.</text>
</comment>
<organism evidence="9 10">
    <name type="scientific">Purpureocillium lilacinum</name>
    <name type="common">Paecilomyces lilacinus</name>
    <dbReference type="NCBI Taxonomy" id="33203"/>
    <lineage>
        <taxon>Eukaryota</taxon>
        <taxon>Fungi</taxon>
        <taxon>Dikarya</taxon>
        <taxon>Ascomycota</taxon>
        <taxon>Pezizomycotina</taxon>
        <taxon>Sordariomycetes</taxon>
        <taxon>Hypocreomycetidae</taxon>
        <taxon>Hypocreales</taxon>
        <taxon>Ophiocordycipitaceae</taxon>
        <taxon>Purpureocillium</taxon>
    </lineage>
</organism>
<evidence type="ECO:0000256" key="6">
    <source>
        <dbReference type="ARBA" id="ARBA00023136"/>
    </source>
</evidence>
<dbReference type="Proteomes" id="UP000245956">
    <property type="component" value="Unassembled WGS sequence"/>
</dbReference>
<dbReference type="PANTHER" id="PTHR42810">
    <property type="entry name" value="PURINE PERMEASE C1399.01C-RELATED"/>
    <property type="match status" value="1"/>
</dbReference>
<feature type="transmembrane region" description="Helical" evidence="8">
    <location>
        <begin position="314"/>
        <end position="332"/>
    </location>
</feature>
<accession>A0A2U3DTP2</accession>
<keyword evidence="3" id="KW-0813">Transport</keyword>
<gene>
    <name evidence="9" type="ORF">PCL_06826</name>
</gene>
<evidence type="ECO:0000256" key="5">
    <source>
        <dbReference type="ARBA" id="ARBA00022989"/>
    </source>
</evidence>
<feature type="transmembrane region" description="Helical" evidence="8">
    <location>
        <begin position="80"/>
        <end position="99"/>
    </location>
</feature>
<feature type="transmembrane region" description="Helical" evidence="8">
    <location>
        <begin position="468"/>
        <end position="488"/>
    </location>
</feature>
<feature type="transmembrane region" description="Helical" evidence="8">
    <location>
        <begin position="119"/>
        <end position="135"/>
    </location>
</feature>
<feature type="region of interest" description="Disordered" evidence="7">
    <location>
        <begin position="680"/>
        <end position="702"/>
    </location>
</feature>
<dbReference type="EMBL" id="LCWV01000031">
    <property type="protein sequence ID" value="PWI65621.1"/>
    <property type="molecule type" value="Genomic_DNA"/>
</dbReference>
<reference evidence="9 10" key="1">
    <citation type="journal article" date="2016" name="Front. Microbiol.">
        <title>Genome and transcriptome sequences reveal the specific parasitism of the nematophagous Purpureocillium lilacinum 36-1.</title>
        <authorList>
            <person name="Xie J."/>
            <person name="Li S."/>
            <person name="Mo C."/>
            <person name="Xiao X."/>
            <person name="Peng D."/>
            <person name="Wang G."/>
            <person name="Xiao Y."/>
        </authorList>
    </citation>
    <scope>NUCLEOTIDE SEQUENCE [LARGE SCALE GENOMIC DNA]</scope>
    <source>
        <strain evidence="9 10">36-1</strain>
    </source>
</reference>
<feature type="compositionally biased region" description="Basic and acidic residues" evidence="7">
    <location>
        <begin position="577"/>
        <end position="588"/>
    </location>
</feature>
<feature type="transmembrane region" description="Helical" evidence="8">
    <location>
        <begin position="281"/>
        <end position="302"/>
    </location>
</feature>
<feature type="transmembrane region" description="Helical" evidence="8">
    <location>
        <begin position="195"/>
        <end position="213"/>
    </location>
</feature>
<proteinExistence type="inferred from homology"/>
<dbReference type="GO" id="GO:0000324">
    <property type="term" value="C:fungal-type vacuole"/>
    <property type="evidence" value="ECO:0007669"/>
    <property type="project" value="TreeGrafter"/>
</dbReference>
<feature type="compositionally biased region" description="Low complexity" evidence="7">
    <location>
        <begin position="684"/>
        <end position="702"/>
    </location>
</feature>
<name>A0A2U3DTP2_PURLI</name>
<dbReference type="InterPro" id="IPR006042">
    <property type="entry name" value="Xan_ur_permease"/>
</dbReference>
<dbReference type="GO" id="GO:0005886">
    <property type="term" value="C:plasma membrane"/>
    <property type="evidence" value="ECO:0007669"/>
    <property type="project" value="TreeGrafter"/>
</dbReference>
<dbReference type="AlphaFoldDB" id="A0A2U3DTP2"/>
<evidence type="ECO:0000256" key="8">
    <source>
        <dbReference type="SAM" id="Phobius"/>
    </source>
</evidence>
<evidence type="ECO:0008006" key="11">
    <source>
        <dbReference type="Google" id="ProtNLM"/>
    </source>
</evidence>
<evidence type="ECO:0000256" key="7">
    <source>
        <dbReference type="SAM" id="MobiDB-lite"/>
    </source>
</evidence>
<feature type="transmembrane region" description="Helical" evidence="8">
    <location>
        <begin position="531"/>
        <end position="557"/>
    </location>
</feature>
<dbReference type="GO" id="GO:0042907">
    <property type="term" value="F:xanthine transmembrane transporter activity"/>
    <property type="evidence" value="ECO:0007669"/>
    <property type="project" value="TreeGrafter"/>
</dbReference>
<keyword evidence="5 8" id="KW-1133">Transmembrane helix</keyword>
<dbReference type="PANTHER" id="PTHR42810:SF2">
    <property type="entry name" value="PURINE PERMEASE C1399.01C-RELATED"/>
    <property type="match status" value="1"/>
</dbReference>
<feature type="transmembrane region" description="Helical" evidence="8">
    <location>
        <begin position="147"/>
        <end position="175"/>
    </location>
</feature>
<evidence type="ECO:0000256" key="1">
    <source>
        <dbReference type="ARBA" id="ARBA00004141"/>
    </source>
</evidence>
<protein>
    <recommendedName>
        <fullName evidence="11">Purine permease</fullName>
    </recommendedName>
</protein>
<evidence type="ECO:0000256" key="4">
    <source>
        <dbReference type="ARBA" id="ARBA00022692"/>
    </source>
</evidence>
<dbReference type="InterPro" id="IPR006043">
    <property type="entry name" value="NCS2"/>
</dbReference>
<evidence type="ECO:0000313" key="10">
    <source>
        <dbReference type="Proteomes" id="UP000245956"/>
    </source>
</evidence>
<keyword evidence="4 8" id="KW-0812">Transmembrane</keyword>
<feature type="transmembrane region" description="Helical" evidence="8">
    <location>
        <begin position="344"/>
        <end position="369"/>
    </location>
</feature>
<comment type="caution">
    <text evidence="9">The sequence shown here is derived from an EMBL/GenBank/DDBJ whole genome shotgun (WGS) entry which is preliminary data.</text>
</comment>
<evidence type="ECO:0000313" key="9">
    <source>
        <dbReference type="EMBL" id="PWI65621.1"/>
    </source>
</evidence>
<evidence type="ECO:0000256" key="3">
    <source>
        <dbReference type="ARBA" id="ARBA00022448"/>
    </source>
</evidence>
<dbReference type="PROSITE" id="PS01116">
    <property type="entry name" value="XANTH_URACIL_PERMASE"/>
    <property type="match status" value="1"/>
</dbReference>
<comment type="subcellular location">
    <subcellularLocation>
        <location evidence="1">Membrane</location>
        <topology evidence="1">Multi-pass membrane protein</topology>
    </subcellularLocation>
</comment>
<feature type="transmembrane region" description="Helical" evidence="8">
    <location>
        <begin position="440"/>
        <end position="462"/>
    </location>
</feature>
<keyword evidence="6 8" id="KW-0472">Membrane</keyword>
<feature type="transmembrane region" description="Helical" evidence="8">
    <location>
        <begin position="500"/>
        <end position="519"/>
    </location>
</feature>
<sequence length="702" mass="74970">MDEDSSPSAITPVVHSPRRPSALARRFTARLRSLRRAFTTRDGLVGDYDYAFLFRPNLPFMNKGGPTSSPFFGVNDRMPVFLAMLLGLQHALAMLAGVITPPIILSGSGGANLSGADQQYLVSTALIVSGILSAVQINRVRIPKTNYFIGTGVLSVVGISFSTIPIALGAFRQMYANGFCPSDPDTGAPLPCPHGYGAVIGTSTVCALTEILISFLPPRVLLNMFPPIVTGPTVMLIGVHLIESGFKDWMGGSGSCADPASAGEAASYFALCPNIDAPHPLAWGSAEFLGLGFSAFITIILCERFGSPIMKSTSVVIGLLVGCIIAGATGYFDATGIDSAPVASFIWVRTFPLTIYGPLVLPLIAVYVICATEAVGDITATCDLSRLEVEGRTYESRIQGGLLADGLNCIVAALMTMTPMSRFAQNNGVIALTRCANRTAGIACCFFLIIMGVFAKFAAALVAIPKPVLGGMTTFLFAAVAVAGMAIVVRGAAFDRRTRFILTTGLSLGYGATLVPKYFDNVFTYKGDNHALQGFLSAIILVMETGFAVTAVVCMLLNLVLPPEMEEDIDARNVELVEGEGKGTKGDGEDGETDATPRRLSHGPPFGYLARRLLLSVYTTKTHSLIPTWYAAFRVDRPDWNDASWRCPQPRRRYNMPQVYAHEESQNVAALGVHVQIAPRRPVHSSPVQPSVVRPSQDQLGP</sequence>
<evidence type="ECO:0000256" key="2">
    <source>
        <dbReference type="ARBA" id="ARBA00008821"/>
    </source>
</evidence>
<dbReference type="NCBIfam" id="TIGR00801">
    <property type="entry name" value="ncs2"/>
    <property type="match status" value="1"/>
</dbReference>
<dbReference type="Pfam" id="PF00860">
    <property type="entry name" value="Xan_ur_permease"/>
    <property type="match status" value="1"/>
</dbReference>
<feature type="region of interest" description="Disordered" evidence="7">
    <location>
        <begin position="577"/>
        <end position="602"/>
    </location>
</feature>